<evidence type="ECO:0000313" key="2">
    <source>
        <dbReference type="EMBL" id="SFZ76563.1"/>
    </source>
</evidence>
<name>A0A1K2HIL9_9NEIS</name>
<feature type="region of interest" description="Disordered" evidence="1">
    <location>
        <begin position="94"/>
        <end position="118"/>
    </location>
</feature>
<dbReference type="Proteomes" id="UP000186513">
    <property type="component" value="Unassembled WGS sequence"/>
</dbReference>
<dbReference type="RefSeq" id="WP_072428516.1">
    <property type="nucleotide sequence ID" value="NZ_FPKR01000007.1"/>
</dbReference>
<dbReference type="EMBL" id="FPKR01000007">
    <property type="protein sequence ID" value="SFZ76563.1"/>
    <property type="molecule type" value="Genomic_DNA"/>
</dbReference>
<sequence length="358" mass="37898">MTDTALPTLNLNDSVTLCLTGHTLPGHAPEAVAAGLAKLLKLDEARALALLAGQETVIKRALPREQLARYQQLLADAGAETRVREEAAVAEVSAPAAKPATPAVAATQPSTASQPDPSVAPVETVTCPACQCVQPRRTLCRDCGVDMPRMRAAQAAPREAERGPATQGARSSAGARQAVPREAGERGGLPWKPIAVGVVLCVAAALFWVQRSKLTEERVYDFYNEGMRATLKRDPDALCAQMADDFRGSGSASAAGVDLGAQEEVNKTQACHAMRELYASIEKIGEAMGGEMHIQYNRDIERIDIAADGQSAQVQYSYFLGVGGSVMQFRGEATETVVRSGTKILLQRAESTVNISGG</sequence>
<evidence type="ECO:0000313" key="3">
    <source>
        <dbReference type="Proteomes" id="UP000186513"/>
    </source>
</evidence>
<keyword evidence="3" id="KW-1185">Reference proteome</keyword>
<evidence type="ECO:0000256" key="1">
    <source>
        <dbReference type="SAM" id="MobiDB-lite"/>
    </source>
</evidence>
<reference evidence="2 3" key="1">
    <citation type="submission" date="2016-11" db="EMBL/GenBank/DDBJ databases">
        <authorList>
            <person name="Jaros S."/>
            <person name="Januszkiewicz K."/>
            <person name="Wedrychowicz H."/>
        </authorList>
    </citation>
    <scope>NUCLEOTIDE SEQUENCE [LARGE SCALE GENOMIC DNA]</scope>
    <source>
        <strain evidence="2 3">DSM 18899</strain>
    </source>
</reference>
<organism evidence="2 3">
    <name type="scientific">Chitinimonas taiwanensis DSM 18899</name>
    <dbReference type="NCBI Taxonomy" id="1121279"/>
    <lineage>
        <taxon>Bacteria</taxon>
        <taxon>Pseudomonadati</taxon>
        <taxon>Pseudomonadota</taxon>
        <taxon>Betaproteobacteria</taxon>
        <taxon>Neisseriales</taxon>
        <taxon>Chitinibacteraceae</taxon>
        <taxon>Chitinimonas</taxon>
    </lineage>
</organism>
<proteinExistence type="predicted"/>
<dbReference type="STRING" id="1121279.SAMN02745887_02007"/>
<accession>A0A1K2HIL9</accession>
<gene>
    <name evidence="2" type="ORF">SAMN02745887_02007</name>
</gene>
<feature type="region of interest" description="Disordered" evidence="1">
    <location>
        <begin position="154"/>
        <end position="187"/>
    </location>
</feature>
<dbReference type="OrthoDB" id="9812349at2"/>
<protein>
    <submittedName>
        <fullName evidence="2">Uncharacterized protein</fullName>
    </submittedName>
</protein>
<dbReference type="AlphaFoldDB" id="A0A1K2HIL9"/>
<feature type="compositionally biased region" description="Low complexity" evidence="1">
    <location>
        <begin position="94"/>
        <end position="114"/>
    </location>
</feature>